<dbReference type="SMART" id="SM00028">
    <property type="entry name" value="TPR"/>
    <property type="match status" value="8"/>
</dbReference>
<dbReference type="PANTHER" id="PTHR45641">
    <property type="entry name" value="TETRATRICOPEPTIDE REPEAT PROTEIN (AFU_ORTHOLOGUE AFUA_6G03870)"/>
    <property type="match status" value="1"/>
</dbReference>
<dbReference type="InterPro" id="IPR019734">
    <property type="entry name" value="TPR_rpt"/>
</dbReference>
<evidence type="ECO:0000256" key="3">
    <source>
        <dbReference type="PROSITE-ProRule" id="PRU00339"/>
    </source>
</evidence>
<proteinExistence type="predicted"/>
<evidence type="ECO:0000256" key="2">
    <source>
        <dbReference type="ARBA" id="ARBA00022803"/>
    </source>
</evidence>
<dbReference type="PANTHER" id="PTHR45641:SF1">
    <property type="entry name" value="AAA+ ATPASE DOMAIN-CONTAINING PROTEIN"/>
    <property type="match status" value="1"/>
</dbReference>
<dbReference type="SUPFAM" id="SSF81901">
    <property type="entry name" value="HCP-like"/>
    <property type="match status" value="1"/>
</dbReference>
<evidence type="ECO:0000313" key="5">
    <source>
        <dbReference type="EMBL" id="CAF0994463.1"/>
    </source>
</evidence>
<comment type="caution">
    <text evidence="5">The sequence shown here is derived from an EMBL/GenBank/DDBJ whole genome shotgun (WGS) entry which is preliminary data.</text>
</comment>
<keyword evidence="1" id="KW-0677">Repeat</keyword>
<evidence type="ECO:0000256" key="1">
    <source>
        <dbReference type="ARBA" id="ARBA00022737"/>
    </source>
</evidence>
<evidence type="ECO:0000313" key="6">
    <source>
        <dbReference type="Proteomes" id="UP000663891"/>
    </source>
</evidence>
<dbReference type="SUPFAM" id="SSF56399">
    <property type="entry name" value="ADP-ribosylation"/>
    <property type="match status" value="1"/>
</dbReference>
<organism evidence="5 6">
    <name type="scientific">Adineta steineri</name>
    <dbReference type="NCBI Taxonomy" id="433720"/>
    <lineage>
        <taxon>Eukaryota</taxon>
        <taxon>Metazoa</taxon>
        <taxon>Spiralia</taxon>
        <taxon>Gnathifera</taxon>
        <taxon>Rotifera</taxon>
        <taxon>Eurotatoria</taxon>
        <taxon>Bdelloidea</taxon>
        <taxon>Adinetida</taxon>
        <taxon>Adinetidae</taxon>
        <taxon>Adineta</taxon>
    </lineage>
</organism>
<reference evidence="5" key="1">
    <citation type="submission" date="2021-02" db="EMBL/GenBank/DDBJ databases">
        <authorList>
            <person name="Nowell W R."/>
        </authorList>
    </citation>
    <scope>NUCLEOTIDE SEQUENCE</scope>
</reference>
<dbReference type="Pfam" id="PF13424">
    <property type="entry name" value="TPR_12"/>
    <property type="match status" value="2"/>
</dbReference>
<sequence length="735" mass="84565">MKNVLLIWVDSNINENNTDCSNTIKQFKRVVNNVHTFTDSEECVEFVQTITNNKVCMVISGSLGKHIVSRVHNMSQVDTIFIFCNNKEWHKEWTKEWLKIKGIFTDITSICETLKQAAHKGDENAIPISFVASHKKLDQLDPSFMYTQILKEILLTIDFEEKHFKEFIAYCRDKYNDDENELKNVLQLQRIYKNKIPIWWYTWDAFLYPMLNQALRLMDADIIIRMGFFINDLQRDIQRLHSKQFNNDQLGTTFTVYRGQGLSQKDFTEMTNTKGGLLSFDNFLSTSKNRSVSLSFAQQAATNPDLVGILFVMSINPAHSTTPFASVSDVSYFHKEDEVLFSMHTIFRIGDIKPLNGNNHLYKVNLALTSDNDQELRTLTDRIRQETFPDSRGWFRLGLLLIKMGQFNKAQEVCEVLLDQATHESGKAPIYYQLGQIKYNQGEYQEALSFHEKALTIRQQLLPFNHPDLGDSYNRIGSVYYSMGDYPKALSYYEKSLTIRQQSFASNHPNLGASYNNIGLVYYKMGDNPKALSSYEKTLAIQQQSLPANHPDLGVSYVNIGGLYYSMKDYPKALSYYEKALALKQQSLPANHPDLALSYVGIGNVYYSMSDYSKALSYYEKALVIRQHSLSPNHPDLAMSYNNIGSVYYSMGDYSKALSYYEKDLVIRQKSLTSNHPDLGASYSHIGRVHEKLNKNSKAHSFYERAVQIGQQSLSTNDPRLQKWTTNLERMKKNL</sequence>
<name>A0A814G6R6_9BILA</name>
<dbReference type="Proteomes" id="UP000663891">
    <property type="component" value="Unassembled WGS sequence"/>
</dbReference>
<protein>
    <recommendedName>
        <fullName evidence="4">ADP ribosyltransferase domain-containing protein</fullName>
    </recommendedName>
</protein>
<dbReference type="EMBL" id="CAJNON010000120">
    <property type="protein sequence ID" value="CAF0994463.1"/>
    <property type="molecule type" value="Genomic_DNA"/>
</dbReference>
<dbReference type="AlphaFoldDB" id="A0A814G6R6"/>
<accession>A0A814G6R6</accession>
<gene>
    <name evidence="5" type="ORF">VCS650_LOCUS14381</name>
</gene>
<feature type="repeat" description="TPR" evidence="3">
    <location>
        <begin position="596"/>
        <end position="629"/>
    </location>
</feature>
<feature type="repeat" description="TPR" evidence="3">
    <location>
        <begin position="554"/>
        <end position="587"/>
    </location>
</feature>
<feature type="repeat" description="TPR" evidence="3">
    <location>
        <begin position="470"/>
        <end position="503"/>
    </location>
</feature>
<dbReference type="Pfam" id="PF13181">
    <property type="entry name" value="TPR_8"/>
    <property type="match status" value="1"/>
</dbReference>
<keyword evidence="2 3" id="KW-0802">TPR repeat</keyword>
<dbReference type="PROSITE" id="PS51996">
    <property type="entry name" value="TR_MART"/>
    <property type="match status" value="1"/>
</dbReference>
<dbReference type="GO" id="GO:0005576">
    <property type="term" value="C:extracellular region"/>
    <property type="evidence" value="ECO:0007669"/>
    <property type="project" value="InterPro"/>
</dbReference>
<feature type="repeat" description="TPR" evidence="3">
    <location>
        <begin position="680"/>
        <end position="713"/>
    </location>
</feature>
<dbReference type="InterPro" id="IPR003540">
    <property type="entry name" value="ADP-ribosyltransferase"/>
</dbReference>
<dbReference type="Pfam" id="PF13374">
    <property type="entry name" value="TPR_10"/>
    <property type="match status" value="3"/>
</dbReference>
<dbReference type="PROSITE" id="PS50293">
    <property type="entry name" value="TPR_REGION"/>
    <property type="match status" value="5"/>
</dbReference>
<feature type="domain" description="ADP ribosyltransferase" evidence="4">
    <location>
        <begin position="208"/>
        <end position="360"/>
    </location>
</feature>
<feature type="repeat" description="TPR" evidence="3">
    <location>
        <begin position="428"/>
        <end position="461"/>
    </location>
</feature>
<feature type="repeat" description="TPR" evidence="3">
    <location>
        <begin position="638"/>
        <end position="671"/>
    </location>
</feature>
<dbReference type="Gene3D" id="1.25.40.10">
    <property type="entry name" value="Tetratricopeptide repeat domain"/>
    <property type="match status" value="2"/>
</dbReference>
<dbReference type="InterPro" id="IPR011990">
    <property type="entry name" value="TPR-like_helical_dom_sf"/>
</dbReference>
<dbReference type="Pfam" id="PF03496">
    <property type="entry name" value="ADPrib_exo_Tox"/>
    <property type="match status" value="1"/>
</dbReference>
<dbReference type="OrthoDB" id="79426at2759"/>
<dbReference type="PROSITE" id="PS50005">
    <property type="entry name" value="TPR"/>
    <property type="match status" value="7"/>
</dbReference>
<feature type="repeat" description="TPR" evidence="3">
    <location>
        <begin position="512"/>
        <end position="545"/>
    </location>
</feature>
<dbReference type="Gene3D" id="3.90.176.10">
    <property type="entry name" value="Toxin ADP-ribosyltransferase, Chain A, domain 1"/>
    <property type="match status" value="1"/>
</dbReference>
<evidence type="ECO:0000259" key="4">
    <source>
        <dbReference type="Pfam" id="PF03496"/>
    </source>
</evidence>
<dbReference type="SUPFAM" id="SSF48452">
    <property type="entry name" value="TPR-like"/>
    <property type="match status" value="1"/>
</dbReference>